<gene>
    <name evidence="1" type="ORF">VNO80_15376</name>
</gene>
<keyword evidence="2" id="KW-1185">Reference proteome</keyword>
<reference evidence="1 2" key="1">
    <citation type="submission" date="2024-01" db="EMBL/GenBank/DDBJ databases">
        <title>The genomes of 5 underutilized Papilionoideae crops provide insights into root nodulation and disease resistanc.</title>
        <authorList>
            <person name="Jiang F."/>
        </authorList>
    </citation>
    <scope>NUCLEOTIDE SEQUENCE [LARGE SCALE GENOMIC DNA]</scope>
    <source>
        <strain evidence="1">JINMINGXINNONG_FW02</strain>
        <tissue evidence="1">Leaves</tissue>
    </source>
</reference>
<dbReference type="EMBL" id="JAYMYR010000006">
    <property type="protein sequence ID" value="KAK7356110.1"/>
    <property type="molecule type" value="Genomic_DNA"/>
</dbReference>
<protein>
    <submittedName>
        <fullName evidence="1">Uncharacterized protein</fullName>
    </submittedName>
</protein>
<evidence type="ECO:0000313" key="2">
    <source>
        <dbReference type="Proteomes" id="UP001374584"/>
    </source>
</evidence>
<name>A0AAN9MK65_PHACN</name>
<comment type="caution">
    <text evidence="1">The sequence shown here is derived from an EMBL/GenBank/DDBJ whole genome shotgun (WGS) entry which is preliminary data.</text>
</comment>
<organism evidence="1 2">
    <name type="scientific">Phaseolus coccineus</name>
    <name type="common">Scarlet runner bean</name>
    <name type="synonym">Phaseolus multiflorus</name>
    <dbReference type="NCBI Taxonomy" id="3886"/>
    <lineage>
        <taxon>Eukaryota</taxon>
        <taxon>Viridiplantae</taxon>
        <taxon>Streptophyta</taxon>
        <taxon>Embryophyta</taxon>
        <taxon>Tracheophyta</taxon>
        <taxon>Spermatophyta</taxon>
        <taxon>Magnoliopsida</taxon>
        <taxon>eudicotyledons</taxon>
        <taxon>Gunneridae</taxon>
        <taxon>Pentapetalae</taxon>
        <taxon>rosids</taxon>
        <taxon>fabids</taxon>
        <taxon>Fabales</taxon>
        <taxon>Fabaceae</taxon>
        <taxon>Papilionoideae</taxon>
        <taxon>50 kb inversion clade</taxon>
        <taxon>NPAAA clade</taxon>
        <taxon>indigoferoid/millettioid clade</taxon>
        <taxon>Phaseoleae</taxon>
        <taxon>Phaseolus</taxon>
    </lineage>
</organism>
<sequence length="101" mass="11016">MDPTHWWFLEKLVEENVLKVRSWYVVAWNIQVYFMYTPDNTSASIGKLSSAGPGKLPSAANSVSFSAANSVYFSTTFPFSVTTSASSVFSPANTFSASSVN</sequence>
<accession>A0AAN9MK65</accession>
<evidence type="ECO:0000313" key="1">
    <source>
        <dbReference type="EMBL" id="KAK7356110.1"/>
    </source>
</evidence>
<proteinExistence type="predicted"/>
<dbReference type="Proteomes" id="UP001374584">
    <property type="component" value="Unassembled WGS sequence"/>
</dbReference>
<dbReference type="AlphaFoldDB" id="A0AAN9MK65"/>